<keyword evidence="2" id="KW-1185">Reference proteome</keyword>
<gene>
    <name evidence="1" type="ORF">Tco_0861109</name>
</gene>
<reference evidence="1" key="1">
    <citation type="journal article" date="2022" name="Int. J. Mol. Sci.">
        <title>Draft Genome of Tanacetum Coccineum: Genomic Comparison of Closely Related Tanacetum-Family Plants.</title>
        <authorList>
            <person name="Yamashiro T."/>
            <person name="Shiraishi A."/>
            <person name="Nakayama K."/>
            <person name="Satake H."/>
        </authorList>
    </citation>
    <scope>NUCLEOTIDE SEQUENCE</scope>
</reference>
<reference evidence="1" key="2">
    <citation type="submission" date="2022-01" db="EMBL/GenBank/DDBJ databases">
        <authorList>
            <person name="Yamashiro T."/>
            <person name="Shiraishi A."/>
            <person name="Satake H."/>
            <person name="Nakayama K."/>
        </authorList>
    </citation>
    <scope>NUCLEOTIDE SEQUENCE</scope>
</reference>
<protein>
    <submittedName>
        <fullName evidence="1">Uncharacterized protein</fullName>
    </submittedName>
</protein>
<comment type="caution">
    <text evidence="1">The sequence shown here is derived from an EMBL/GenBank/DDBJ whole genome shotgun (WGS) entry which is preliminary data.</text>
</comment>
<organism evidence="1 2">
    <name type="scientific">Tanacetum coccineum</name>
    <dbReference type="NCBI Taxonomy" id="301880"/>
    <lineage>
        <taxon>Eukaryota</taxon>
        <taxon>Viridiplantae</taxon>
        <taxon>Streptophyta</taxon>
        <taxon>Embryophyta</taxon>
        <taxon>Tracheophyta</taxon>
        <taxon>Spermatophyta</taxon>
        <taxon>Magnoliopsida</taxon>
        <taxon>eudicotyledons</taxon>
        <taxon>Gunneridae</taxon>
        <taxon>Pentapetalae</taxon>
        <taxon>asterids</taxon>
        <taxon>campanulids</taxon>
        <taxon>Asterales</taxon>
        <taxon>Asteraceae</taxon>
        <taxon>Asteroideae</taxon>
        <taxon>Anthemideae</taxon>
        <taxon>Anthemidinae</taxon>
        <taxon>Tanacetum</taxon>
    </lineage>
</organism>
<sequence>MKAENTPMVLICVRYRLLIAIAEEKIHGKEIDLEMLEGFFCLLSFECEAPLCLSVVAVGCAIGYGFSFALVCEAPMCLIRIAVGNAVSGFWQFRSVVAHIEFW</sequence>
<accession>A0ABQ5BJX2</accession>
<dbReference type="Proteomes" id="UP001151760">
    <property type="component" value="Unassembled WGS sequence"/>
</dbReference>
<evidence type="ECO:0000313" key="1">
    <source>
        <dbReference type="EMBL" id="GJT14067.1"/>
    </source>
</evidence>
<name>A0ABQ5BJX2_9ASTR</name>
<dbReference type="EMBL" id="BQNB010013281">
    <property type="protein sequence ID" value="GJT14067.1"/>
    <property type="molecule type" value="Genomic_DNA"/>
</dbReference>
<evidence type="ECO:0000313" key="2">
    <source>
        <dbReference type="Proteomes" id="UP001151760"/>
    </source>
</evidence>
<proteinExistence type="predicted"/>